<accession>A0AAD1U787</accession>
<proteinExistence type="predicted"/>
<keyword evidence="4" id="KW-1185">Reference proteome</keyword>
<evidence type="ECO:0000313" key="3">
    <source>
        <dbReference type="EMBL" id="CAI2360233.1"/>
    </source>
</evidence>
<dbReference type="EMBL" id="CAMPGE010001446">
    <property type="protein sequence ID" value="CAI2360233.1"/>
    <property type="molecule type" value="Genomic_DNA"/>
</dbReference>
<feature type="coiled-coil region" evidence="1">
    <location>
        <begin position="127"/>
        <end position="154"/>
    </location>
</feature>
<evidence type="ECO:0000313" key="4">
    <source>
        <dbReference type="Proteomes" id="UP001295684"/>
    </source>
</evidence>
<protein>
    <submittedName>
        <fullName evidence="3">Uncharacterized protein</fullName>
    </submittedName>
</protein>
<feature type="region of interest" description="Disordered" evidence="2">
    <location>
        <begin position="210"/>
        <end position="236"/>
    </location>
</feature>
<evidence type="ECO:0000256" key="2">
    <source>
        <dbReference type="SAM" id="MobiDB-lite"/>
    </source>
</evidence>
<comment type="caution">
    <text evidence="3">The sequence shown here is derived from an EMBL/GenBank/DDBJ whole genome shotgun (WGS) entry which is preliminary data.</text>
</comment>
<name>A0AAD1U787_EUPCR</name>
<reference evidence="3" key="1">
    <citation type="submission" date="2023-07" db="EMBL/GenBank/DDBJ databases">
        <authorList>
            <consortium name="AG Swart"/>
            <person name="Singh M."/>
            <person name="Singh A."/>
            <person name="Seah K."/>
            <person name="Emmerich C."/>
        </authorList>
    </citation>
    <scope>NUCLEOTIDE SEQUENCE</scope>
    <source>
        <strain evidence="3">DP1</strain>
    </source>
</reference>
<dbReference type="AlphaFoldDB" id="A0AAD1U787"/>
<evidence type="ECO:0000256" key="1">
    <source>
        <dbReference type="SAM" id="Coils"/>
    </source>
</evidence>
<dbReference type="Proteomes" id="UP001295684">
    <property type="component" value="Unassembled WGS sequence"/>
</dbReference>
<gene>
    <name evidence="3" type="ORF">ECRASSUSDP1_LOCUS1532</name>
</gene>
<keyword evidence="1" id="KW-0175">Coiled coil</keyword>
<organism evidence="3 4">
    <name type="scientific">Euplotes crassus</name>
    <dbReference type="NCBI Taxonomy" id="5936"/>
    <lineage>
        <taxon>Eukaryota</taxon>
        <taxon>Sar</taxon>
        <taxon>Alveolata</taxon>
        <taxon>Ciliophora</taxon>
        <taxon>Intramacronucleata</taxon>
        <taxon>Spirotrichea</taxon>
        <taxon>Hypotrichia</taxon>
        <taxon>Euplotida</taxon>
        <taxon>Euplotidae</taxon>
        <taxon>Moneuplotes</taxon>
    </lineage>
</organism>
<sequence>MSKRSAEPLEKRDKGEIEVRPEINDWKIDKIKRSLRTLLMNMKCSEPDCPKPAEKMYKIDNQNKDLRCKDHVYSLTKDKSNYRDLEFFWTDIQNTLDNTKREVMKCQVLLCIVDCEEFQKMLGLERLGKLEKIKEKLNRNLTEFEGMIRKTKAHFDFDIFAFLQQQISAIDKDIQFAYNIIGPFLAETYSSKLLEKVQRLEEEDIALSEQTRRATSLNTFEEEKQSTPRPRKSNTNMFSSFKKKITMLSHSSAKPEIPKEVDYSKLDKMPTVQMTKTNSNNMKRIQRRKHDEDFEIPCLGESVTTTIRVPMITPTSDPKNPIIEPVNYKILTVLAALKEDFSNQTEKAQLHIDFLYKLRDRYPSVRNEVDSFINENKLKPSDRYSKSRVIANTPEIKELLCKYSIDKNAKIDTNYVLDLNLANSRKLSKFFQCCAEYQMPKIKRLNIVNVNKVDEKLLENLHRFLSHTMASHILELYFGASKQCDVKQFNSSIGPVMRRGYSEHSSIYFYRLNFDNEDLRNVFDNIPEIRKICFDECCLSSVGEAFTVNRKKFYSLEKLSLKVSDKRMGYLPYIAKAMSKTMIRKTLKEVEINNPVTNPDRVKEMFNRLGFKIDKVKNLKFEDVFIL</sequence>